<evidence type="ECO:0000259" key="1">
    <source>
        <dbReference type="Pfam" id="PF07287"/>
    </source>
</evidence>
<gene>
    <name evidence="2" type="ORF">Mal64_17170</name>
</gene>
<dbReference type="RefSeq" id="WP_146399125.1">
    <property type="nucleotide sequence ID" value="NZ_SJPQ01000002.1"/>
</dbReference>
<dbReference type="Pfam" id="PF07287">
    <property type="entry name" value="AtuA"/>
    <property type="match status" value="1"/>
</dbReference>
<dbReference type="EMBL" id="SJPQ01000002">
    <property type="protein sequence ID" value="TWT88238.1"/>
    <property type="molecule type" value="Genomic_DNA"/>
</dbReference>
<feature type="domain" description="Acyclic terpene utilisation N-terminal" evidence="1">
    <location>
        <begin position="83"/>
        <end position="199"/>
    </location>
</feature>
<sequence>MKTLRVANAVSLAFQANADARIAAGRVDYAVADLWRNGRQVSDAPRLCAGLAEMTRRLAARLFLQGDLRLMVSAGPGSERRAARAIAEALATACPADGAALPCVAVVRGSNLIGRVDELFGVGAPGANTELADRLLRGPGPPEAAWAPLPPEPIAQGLHTSAQVVVVGAADAATLAIAAASEAFAWPANGAPDAQLASAAVRIDTDTPWARPDPSAPPTTIECDADGAVRLGGPGVSATTPYDGPSPPVDFGNRHGLVRYTRRYTVELTPPSGEDAGPLTAWIAHEASNAGVTTEHPTADHLTLACDDSDRLAAFCERLHDALALDPNAPAVTVSPAQPEHEDWPITLVAERFVTAVDERPAAEWLDE</sequence>
<dbReference type="Proteomes" id="UP000315440">
    <property type="component" value="Unassembled WGS sequence"/>
</dbReference>
<name>A0A5C5ZLZ7_9BACT</name>
<organism evidence="2 3">
    <name type="scientific">Pseudobythopirellula maris</name>
    <dbReference type="NCBI Taxonomy" id="2527991"/>
    <lineage>
        <taxon>Bacteria</taxon>
        <taxon>Pseudomonadati</taxon>
        <taxon>Planctomycetota</taxon>
        <taxon>Planctomycetia</taxon>
        <taxon>Pirellulales</taxon>
        <taxon>Lacipirellulaceae</taxon>
        <taxon>Pseudobythopirellula</taxon>
    </lineage>
</organism>
<dbReference type="InterPro" id="IPR010839">
    <property type="entry name" value="AtuA_N"/>
</dbReference>
<comment type="caution">
    <text evidence="2">The sequence shown here is derived from an EMBL/GenBank/DDBJ whole genome shotgun (WGS) entry which is preliminary data.</text>
</comment>
<evidence type="ECO:0000313" key="2">
    <source>
        <dbReference type="EMBL" id="TWT88238.1"/>
    </source>
</evidence>
<dbReference type="AlphaFoldDB" id="A0A5C5ZLZ7"/>
<reference evidence="2 3" key="1">
    <citation type="submission" date="2019-02" db="EMBL/GenBank/DDBJ databases">
        <title>Deep-cultivation of Planctomycetes and their phenomic and genomic characterization uncovers novel biology.</title>
        <authorList>
            <person name="Wiegand S."/>
            <person name="Jogler M."/>
            <person name="Boedeker C."/>
            <person name="Pinto D."/>
            <person name="Vollmers J."/>
            <person name="Rivas-Marin E."/>
            <person name="Kohn T."/>
            <person name="Peeters S.H."/>
            <person name="Heuer A."/>
            <person name="Rast P."/>
            <person name="Oberbeckmann S."/>
            <person name="Bunk B."/>
            <person name="Jeske O."/>
            <person name="Meyerdierks A."/>
            <person name="Storesund J.E."/>
            <person name="Kallscheuer N."/>
            <person name="Luecker S."/>
            <person name="Lage O.M."/>
            <person name="Pohl T."/>
            <person name="Merkel B.J."/>
            <person name="Hornburger P."/>
            <person name="Mueller R.-W."/>
            <person name="Bruemmer F."/>
            <person name="Labrenz M."/>
            <person name="Spormann A.M."/>
            <person name="Op Den Camp H."/>
            <person name="Overmann J."/>
            <person name="Amann R."/>
            <person name="Jetten M.S.M."/>
            <person name="Mascher T."/>
            <person name="Medema M.H."/>
            <person name="Devos D.P."/>
            <person name="Kaster A.-K."/>
            <person name="Ovreas L."/>
            <person name="Rohde M."/>
            <person name="Galperin M.Y."/>
            <person name="Jogler C."/>
        </authorList>
    </citation>
    <scope>NUCLEOTIDE SEQUENCE [LARGE SCALE GENOMIC DNA]</scope>
    <source>
        <strain evidence="2 3">Mal64</strain>
    </source>
</reference>
<evidence type="ECO:0000313" key="3">
    <source>
        <dbReference type="Proteomes" id="UP000315440"/>
    </source>
</evidence>
<protein>
    <recommendedName>
        <fullName evidence="1">Acyclic terpene utilisation N-terminal domain-containing protein</fullName>
    </recommendedName>
</protein>
<proteinExistence type="predicted"/>
<accession>A0A5C5ZLZ7</accession>
<keyword evidence="3" id="KW-1185">Reference proteome</keyword>